<accession>H6RE50</accession>
<reference evidence="2" key="1">
    <citation type="journal article" date="2012" name="Environ. Microbiol.">
        <title>Genomic content of uncultured Bacteroidetes from contrasting oceanic provinces in the North Atlantic Ocean.</title>
        <authorList>
            <person name="Gomez-Pereira P.R."/>
            <person name="Schuler M."/>
            <person name="Fuchs B.M."/>
            <person name="Bennke C."/>
            <person name="Teeling H."/>
            <person name="Waldmann J."/>
            <person name="Richter M."/>
            <person name="Barbe V."/>
            <person name="Bataille E."/>
            <person name="Glockner F.O."/>
            <person name="Amann R."/>
        </authorList>
    </citation>
    <scope>NUCLEOTIDE SEQUENCE</scope>
</reference>
<protein>
    <recommendedName>
        <fullName evidence="3">Secreted protein</fullName>
    </recommendedName>
</protein>
<dbReference type="EMBL" id="FO117576">
    <property type="protein sequence ID" value="CCF99311.1"/>
    <property type="molecule type" value="Genomic_DNA"/>
</dbReference>
<gene>
    <name evidence="2" type="ORF">VIS_S3BAA50005</name>
</gene>
<feature type="chain" id="PRO_5003606215" description="Secreted protein" evidence="1">
    <location>
        <begin position="20"/>
        <end position="129"/>
    </location>
</feature>
<reference evidence="2" key="2">
    <citation type="submission" date="2012-02" db="EMBL/GenBank/DDBJ databases">
        <authorList>
            <person name="Genoscope - CEA"/>
        </authorList>
    </citation>
    <scope>NUCLEOTIDE SEQUENCE</scope>
</reference>
<feature type="signal peptide" evidence="1">
    <location>
        <begin position="1"/>
        <end position="19"/>
    </location>
</feature>
<name>H6RE50_9BACT</name>
<evidence type="ECO:0000256" key="1">
    <source>
        <dbReference type="SAM" id="SignalP"/>
    </source>
</evidence>
<proteinExistence type="predicted"/>
<evidence type="ECO:0008006" key="3">
    <source>
        <dbReference type="Google" id="ProtNLM"/>
    </source>
</evidence>
<evidence type="ECO:0000313" key="2">
    <source>
        <dbReference type="EMBL" id="CCF99311.1"/>
    </source>
</evidence>
<organism evidence="2">
    <name type="scientific">uncultured Flavobacteriia bacterium</name>
    <dbReference type="NCBI Taxonomy" id="212695"/>
    <lineage>
        <taxon>Bacteria</taxon>
        <taxon>Pseudomonadati</taxon>
        <taxon>Bacteroidota</taxon>
        <taxon>Flavobacteriia</taxon>
        <taxon>environmental samples</taxon>
    </lineage>
</organism>
<sequence length="129" mass="14590">MKKIISVNLILLVVFVASSFSVSTTLLNDKNVIGTWEYNIPEASYEYQNGKLIIEKKEGKLTGHFLSDAENTTIEKVSFEENKLSFIYFFDTEGQEIELTFNLTIDKDKFRGSLSTPEGSMSMTGVKKK</sequence>
<dbReference type="AlphaFoldDB" id="H6RE50"/>
<keyword evidence="1" id="KW-0732">Signal</keyword>